<gene>
    <name evidence="1" type="ORF">S12H4_21937</name>
</gene>
<name>X1SCH7_9ZZZZ</name>
<organism evidence="1">
    <name type="scientific">marine sediment metagenome</name>
    <dbReference type="NCBI Taxonomy" id="412755"/>
    <lineage>
        <taxon>unclassified sequences</taxon>
        <taxon>metagenomes</taxon>
        <taxon>ecological metagenomes</taxon>
    </lineage>
</organism>
<feature type="non-terminal residue" evidence="1">
    <location>
        <position position="75"/>
    </location>
</feature>
<accession>X1SCH7</accession>
<comment type="caution">
    <text evidence="1">The sequence shown here is derived from an EMBL/GenBank/DDBJ whole genome shotgun (WGS) entry which is preliminary data.</text>
</comment>
<protein>
    <submittedName>
        <fullName evidence="1">Uncharacterized protein</fullName>
    </submittedName>
</protein>
<dbReference type="AlphaFoldDB" id="X1SCH7"/>
<sequence length="75" mass="8544">MISNSTYFYAIRVKNVSAIGRNVRPIDDHYNILIPHVLYVKQKVTAAICLRGFFKKESAVKTLINFRLGCDLDLA</sequence>
<dbReference type="EMBL" id="BARW01011358">
    <property type="protein sequence ID" value="GAI73120.1"/>
    <property type="molecule type" value="Genomic_DNA"/>
</dbReference>
<evidence type="ECO:0000313" key="1">
    <source>
        <dbReference type="EMBL" id="GAI73120.1"/>
    </source>
</evidence>
<reference evidence="1" key="1">
    <citation type="journal article" date="2014" name="Front. Microbiol.">
        <title>High frequency of phylogenetically diverse reductive dehalogenase-homologous genes in deep subseafloor sedimentary metagenomes.</title>
        <authorList>
            <person name="Kawai M."/>
            <person name="Futagami T."/>
            <person name="Toyoda A."/>
            <person name="Takaki Y."/>
            <person name="Nishi S."/>
            <person name="Hori S."/>
            <person name="Arai W."/>
            <person name="Tsubouchi T."/>
            <person name="Morono Y."/>
            <person name="Uchiyama I."/>
            <person name="Ito T."/>
            <person name="Fujiyama A."/>
            <person name="Inagaki F."/>
            <person name="Takami H."/>
        </authorList>
    </citation>
    <scope>NUCLEOTIDE SEQUENCE</scope>
    <source>
        <strain evidence="1">Expedition CK06-06</strain>
    </source>
</reference>
<proteinExistence type="predicted"/>